<reference evidence="2 3" key="1">
    <citation type="submission" date="2021-06" db="EMBL/GenBank/DDBJ databases">
        <authorList>
            <person name="Palmer J.M."/>
        </authorList>
    </citation>
    <scope>NUCLEOTIDE SEQUENCE [LARGE SCALE GENOMIC DNA]</scope>
    <source>
        <strain evidence="2 3">GA_2019</strain>
        <tissue evidence="2">Muscle</tissue>
    </source>
</reference>
<evidence type="ECO:0000313" key="3">
    <source>
        <dbReference type="Proteomes" id="UP001476798"/>
    </source>
</evidence>
<evidence type="ECO:0000313" key="2">
    <source>
        <dbReference type="EMBL" id="MEQ2182984.1"/>
    </source>
</evidence>
<name>A0ABV0PHL5_9TELE</name>
<sequence length="160" mass="17686">MDLKLRRLSVLRFLLLARLFLPSGTGFPLVLAPEPRLTLVFGVRPCVSEDGLCPSSPVIRLGQQQITSPSLPSPYQKKAVKMDFLPEDEEDLCNVADTILNLCEASTVCSSCIAGWQTLLQPQMWLHLYSSISEDLIKELLEGLIIPDGLVLCWSNSDVS</sequence>
<organism evidence="2 3">
    <name type="scientific">Goodea atripinnis</name>
    <dbReference type="NCBI Taxonomy" id="208336"/>
    <lineage>
        <taxon>Eukaryota</taxon>
        <taxon>Metazoa</taxon>
        <taxon>Chordata</taxon>
        <taxon>Craniata</taxon>
        <taxon>Vertebrata</taxon>
        <taxon>Euteleostomi</taxon>
        <taxon>Actinopterygii</taxon>
        <taxon>Neopterygii</taxon>
        <taxon>Teleostei</taxon>
        <taxon>Neoteleostei</taxon>
        <taxon>Acanthomorphata</taxon>
        <taxon>Ovalentaria</taxon>
        <taxon>Atherinomorphae</taxon>
        <taxon>Cyprinodontiformes</taxon>
        <taxon>Goodeidae</taxon>
        <taxon>Goodea</taxon>
    </lineage>
</organism>
<feature type="chain" id="PRO_5047457669" evidence="1">
    <location>
        <begin position="27"/>
        <end position="160"/>
    </location>
</feature>
<comment type="caution">
    <text evidence="2">The sequence shown here is derived from an EMBL/GenBank/DDBJ whole genome shotgun (WGS) entry which is preliminary data.</text>
</comment>
<keyword evidence="3" id="KW-1185">Reference proteome</keyword>
<evidence type="ECO:0000256" key="1">
    <source>
        <dbReference type="SAM" id="SignalP"/>
    </source>
</evidence>
<proteinExistence type="predicted"/>
<protein>
    <submittedName>
        <fullName evidence="2">Uncharacterized protein</fullName>
    </submittedName>
</protein>
<dbReference type="Proteomes" id="UP001476798">
    <property type="component" value="Unassembled WGS sequence"/>
</dbReference>
<dbReference type="EMBL" id="JAHRIO010073705">
    <property type="protein sequence ID" value="MEQ2182984.1"/>
    <property type="molecule type" value="Genomic_DNA"/>
</dbReference>
<gene>
    <name evidence="2" type="ORF">GOODEAATRI_027894</name>
</gene>
<keyword evidence="1" id="KW-0732">Signal</keyword>
<feature type="signal peptide" evidence="1">
    <location>
        <begin position="1"/>
        <end position="26"/>
    </location>
</feature>
<accession>A0ABV0PHL5</accession>